<sequence length="1296" mass="145110">MELNASRNSAEPDVLGGDRKANADAFPPVASPPSPNVNSHATSQLATDQDLAENHLGDAIPVSTGSPAHHDFPPVASTATPDFDSHATTQLATDQAPASSPHYEVAEAGFPILQLGDTIEIEGLPESFREGDIIQVTTLPITNRRESWPYSLPTNLKGIKTENMGTGPRTVRPGPDPSPYQPFQLEEFLRELLKSGDKPGNSVIGDCVVSWKPSVVPQLFEFKYWFSQFKRKWVFLVQDHHHRRESPQEEAEKLVEVARTKVVCEVIKEGKWQESLAKMGKKERQEKMKLREEQEAQNKADQEATLRVVAQHALDVRGGVENYSSSDAIFLAELAEHNQVDPEAVHRLSDLKTSGIPLVENSTGRIGVSAVEIFDQELVAKSDKKRTRMNKLMSTHKQNKPAKETPEVGEVGLREKHAQGLRASAAKDNVTNPDDARGMTQEDYENFQENREPPVVAAGSKSQMASIVTLEDYEDYEELVDPANIASSSNLGESSELVKPASIDLISQTLSGTASQRIVSFQHKSATPFLFNFDLQNQGGNIYEKEDSAEDDSVTLSGGESPRSNKELSAKAKGKLPAKGKGRQVKLAIPSPAHESPSESKGEGHVVQVSATEGPQPKAKKSKSKSKKAKRNHKFQANLAQAITEETPEPPELPSAAKNIPTAQAVQENQRHTTAPHEQPPEDAPVAHAIEVSERTAIGPNEEILDSFELAKHDELHPIPLNEQSQENIQLQHAAEVAGPFNSTANEQVLATIKSAEHPKTTADMTAVPRRKTSKNTHGLRTAKGKAPTALASHPLSPNKGRQVPAPEADFPKDDGLADFSINNNVLLKALTDPQLIAGGLTGPRMVQEGVMDDLSEDEMETTNRNIKHPRELAPYTPHADKKKWVYRDQDRRVNIANLKEKHVLVDKPTTYLLDPSTGNAIRASAHREGATAIVTAYETDGKVPRIEYDEARNRFIIYPHAQPWADLRNDALHPDFLPGYKLAEYQAYEYAGFSVWRHDRARLKCALPRCTKMLEDYDPNVLICNGCGTKSYVRYCNRPHLLLDIENHWKMCGATPIMEVVDGNSQPSRFYRRYPAIVEKHGFNSEQRHRQRANNMAPTKADYGLFNDSNILYFGIVYNNWYDSDRFNRCFNACMFDITQVQILSFMFRNIRHSLRKDGAWTTDKENVLIRQFKAEFDFDYEARQVAGHDICDCEWFGDAWNIKRCTPECKRIYAIVGHTFRAKGIDQMLTDLEAQHWILRVWRRHRPRRTKNWEERMRGVGFPGVPKWQQSIEFRPAMGEGWDGWGNRESELCL</sequence>
<feature type="compositionally biased region" description="Basic residues" evidence="1">
    <location>
        <begin position="618"/>
        <end position="634"/>
    </location>
</feature>
<reference evidence="3" key="1">
    <citation type="submission" date="2017-03" db="EMBL/GenBank/DDBJ databases">
        <authorList>
            <person name="Sharma R."/>
            <person name="Thines M."/>
        </authorList>
    </citation>
    <scope>NUCLEOTIDE SEQUENCE [LARGE SCALE GENOMIC DNA]</scope>
</reference>
<organism evidence="2 3">
    <name type="scientific">Lasallia pustulata</name>
    <dbReference type="NCBI Taxonomy" id="136370"/>
    <lineage>
        <taxon>Eukaryota</taxon>
        <taxon>Fungi</taxon>
        <taxon>Dikarya</taxon>
        <taxon>Ascomycota</taxon>
        <taxon>Pezizomycotina</taxon>
        <taxon>Lecanoromycetes</taxon>
        <taxon>OSLEUM clade</taxon>
        <taxon>Umbilicariomycetidae</taxon>
        <taxon>Umbilicariales</taxon>
        <taxon>Umbilicariaceae</taxon>
        <taxon>Lasallia</taxon>
    </lineage>
</organism>
<feature type="region of interest" description="Disordered" evidence="1">
    <location>
        <begin position="417"/>
        <end position="436"/>
    </location>
</feature>
<evidence type="ECO:0000313" key="2">
    <source>
        <dbReference type="EMBL" id="SLM34663.1"/>
    </source>
</evidence>
<feature type="region of interest" description="Disordered" evidence="1">
    <location>
        <begin position="1"/>
        <end position="83"/>
    </location>
</feature>
<feature type="compositionally biased region" description="Basic residues" evidence="1">
    <location>
        <begin position="572"/>
        <end position="584"/>
    </location>
</feature>
<keyword evidence="3" id="KW-1185">Reference proteome</keyword>
<evidence type="ECO:0000313" key="3">
    <source>
        <dbReference type="Proteomes" id="UP000192927"/>
    </source>
</evidence>
<evidence type="ECO:0000256" key="1">
    <source>
        <dbReference type="SAM" id="MobiDB-lite"/>
    </source>
</evidence>
<dbReference type="Proteomes" id="UP000192927">
    <property type="component" value="Unassembled WGS sequence"/>
</dbReference>
<name>A0A1W5CUY9_9LECA</name>
<protein>
    <submittedName>
        <fullName evidence="2">Uncharacterized protein</fullName>
    </submittedName>
</protein>
<feature type="region of interest" description="Disordered" evidence="1">
    <location>
        <begin position="544"/>
        <end position="683"/>
    </location>
</feature>
<accession>A0A1W5CUY9</accession>
<dbReference type="EMBL" id="FWEW01000365">
    <property type="protein sequence ID" value="SLM34663.1"/>
    <property type="molecule type" value="Genomic_DNA"/>
</dbReference>
<proteinExistence type="predicted"/>
<feature type="region of interest" description="Disordered" evidence="1">
    <location>
        <begin position="760"/>
        <end position="805"/>
    </location>
</feature>